<dbReference type="SUPFAM" id="SSF54001">
    <property type="entry name" value="Cysteine proteinases"/>
    <property type="match status" value="1"/>
</dbReference>
<gene>
    <name evidence="11" type="ORF">ACFQS1_24950</name>
</gene>
<comment type="similarity">
    <text evidence="2">Belongs to the peptidase C40 family.</text>
</comment>
<feature type="compositionally biased region" description="Polar residues" evidence="9">
    <location>
        <begin position="523"/>
        <end position="543"/>
    </location>
</feature>
<evidence type="ECO:0000259" key="10">
    <source>
        <dbReference type="PROSITE" id="PS51935"/>
    </source>
</evidence>
<dbReference type="Pfam" id="PF18884">
    <property type="entry name" value="TSP3_bac"/>
    <property type="match status" value="2"/>
</dbReference>
<dbReference type="Proteomes" id="UP001596548">
    <property type="component" value="Unassembled WGS sequence"/>
</dbReference>
<evidence type="ECO:0000256" key="7">
    <source>
        <dbReference type="ARBA" id="ARBA00022807"/>
    </source>
</evidence>
<evidence type="ECO:0000256" key="9">
    <source>
        <dbReference type="SAM" id="MobiDB-lite"/>
    </source>
</evidence>
<feature type="region of interest" description="Disordered" evidence="9">
    <location>
        <begin position="462"/>
        <end position="558"/>
    </location>
</feature>
<dbReference type="SUPFAM" id="SSF53955">
    <property type="entry name" value="Lysozyme-like"/>
    <property type="match status" value="1"/>
</dbReference>
<keyword evidence="3" id="KW-0964">Secreted</keyword>
<name>A0ABW2HVX1_9ACTN</name>
<feature type="compositionally biased region" description="Basic and acidic residues" evidence="9">
    <location>
        <begin position="131"/>
        <end position="141"/>
    </location>
</feature>
<dbReference type="PANTHER" id="PTHR47359:SF3">
    <property type="entry name" value="NLP_P60 DOMAIN-CONTAINING PROTEIN-RELATED"/>
    <property type="match status" value="1"/>
</dbReference>
<proteinExistence type="inferred from homology"/>
<keyword evidence="8" id="KW-0106">Calcium</keyword>
<dbReference type="InterPro" id="IPR000064">
    <property type="entry name" value="NLP_P60_dom"/>
</dbReference>
<reference evidence="12" key="1">
    <citation type="journal article" date="2019" name="Int. J. Syst. Evol. Microbiol.">
        <title>The Global Catalogue of Microorganisms (GCM) 10K type strain sequencing project: providing services to taxonomists for standard genome sequencing and annotation.</title>
        <authorList>
            <consortium name="The Broad Institute Genomics Platform"/>
            <consortium name="The Broad Institute Genome Sequencing Center for Infectious Disease"/>
            <person name="Wu L."/>
            <person name="Ma J."/>
        </authorList>
    </citation>
    <scope>NUCLEOTIDE SEQUENCE [LARGE SCALE GENOMIC DNA]</scope>
    <source>
        <strain evidence="12">XZYJT-10</strain>
    </source>
</reference>
<evidence type="ECO:0000256" key="2">
    <source>
        <dbReference type="ARBA" id="ARBA00007074"/>
    </source>
</evidence>
<dbReference type="InterPro" id="IPR028974">
    <property type="entry name" value="TSP_type-3_rpt"/>
</dbReference>
<dbReference type="InterPro" id="IPR043992">
    <property type="entry name" value="SLT_3"/>
</dbReference>
<keyword evidence="7" id="KW-0788">Thiol protease</keyword>
<feature type="region of interest" description="Disordered" evidence="9">
    <location>
        <begin position="129"/>
        <end position="171"/>
    </location>
</feature>
<dbReference type="PANTHER" id="PTHR47359">
    <property type="entry name" value="PEPTIDOGLYCAN DL-ENDOPEPTIDASE CWLO"/>
    <property type="match status" value="1"/>
</dbReference>
<organism evidence="11 12">
    <name type="scientific">Paractinoplanes rhizophilus</name>
    <dbReference type="NCBI Taxonomy" id="1416877"/>
    <lineage>
        <taxon>Bacteria</taxon>
        <taxon>Bacillati</taxon>
        <taxon>Actinomycetota</taxon>
        <taxon>Actinomycetes</taxon>
        <taxon>Micromonosporales</taxon>
        <taxon>Micromonosporaceae</taxon>
        <taxon>Paractinoplanes</taxon>
    </lineage>
</organism>
<dbReference type="SUPFAM" id="SSF103647">
    <property type="entry name" value="TSP type-3 repeat"/>
    <property type="match status" value="1"/>
</dbReference>
<dbReference type="Gene3D" id="4.10.1080.10">
    <property type="entry name" value="TSP type-3 repeat"/>
    <property type="match status" value="1"/>
</dbReference>
<dbReference type="Pfam" id="PF00877">
    <property type="entry name" value="NLPC_P60"/>
    <property type="match status" value="1"/>
</dbReference>
<evidence type="ECO:0000256" key="8">
    <source>
        <dbReference type="ARBA" id="ARBA00022837"/>
    </source>
</evidence>
<feature type="region of interest" description="Disordered" evidence="9">
    <location>
        <begin position="415"/>
        <end position="448"/>
    </location>
</feature>
<keyword evidence="12" id="KW-1185">Reference proteome</keyword>
<keyword evidence="5" id="KW-0732">Signal</keyword>
<dbReference type="Gene3D" id="3.90.1720.10">
    <property type="entry name" value="endopeptidase domain like (from Nostoc punctiforme)"/>
    <property type="match status" value="1"/>
</dbReference>
<comment type="subcellular location">
    <subcellularLocation>
        <location evidence="1">Secreted</location>
    </subcellularLocation>
</comment>
<evidence type="ECO:0000313" key="12">
    <source>
        <dbReference type="Proteomes" id="UP001596548"/>
    </source>
</evidence>
<evidence type="ECO:0000256" key="1">
    <source>
        <dbReference type="ARBA" id="ARBA00004613"/>
    </source>
</evidence>
<keyword evidence="6" id="KW-0378">Hydrolase</keyword>
<feature type="compositionally biased region" description="Low complexity" evidence="9">
    <location>
        <begin position="488"/>
        <end position="522"/>
    </location>
</feature>
<evidence type="ECO:0000256" key="3">
    <source>
        <dbReference type="ARBA" id="ARBA00022525"/>
    </source>
</evidence>
<feature type="domain" description="NlpC/P60" evidence="10">
    <location>
        <begin position="174"/>
        <end position="316"/>
    </location>
</feature>
<evidence type="ECO:0000313" key="11">
    <source>
        <dbReference type="EMBL" id="MFC7277255.1"/>
    </source>
</evidence>
<protein>
    <submittedName>
        <fullName evidence="11">Transglycosylase SLT domain-containing protein</fullName>
    </submittedName>
</protein>
<dbReference type="Gene3D" id="1.10.530.10">
    <property type="match status" value="1"/>
</dbReference>
<dbReference type="Pfam" id="PF18896">
    <property type="entry name" value="SLT_3"/>
    <property type="match status" value="1"/>
</dbReference>
<dbReference type="EMBL" id="JBHTBJ010000020">
    <property type="protein sequence ID" value="MFC7277255.1"/>
    <property type="molecule type" value="Genomic_DNA"/>
</dbReference>
<accession>A0ABW2HVX1</accession>
<dbReference type="PROSITE" id="PS51935">
    <property type="entry name" value="NLPC_P60"/>
    <property type="match status" value="1"/>
</dbReference>
<dbReference type="RefSeq" id="WP_378972599.1">
    <property type="nucleotide sequence ID" value="NZ_JBHTBJ010000020.1"/>
</dbReference>
<feature type="region of interest" description="Disordered" evidence="9">
    <location>
        <begin position="335"/>
        <end position="363"/>
    </location>
</feature>
<comment type="caution">
    <text evidence="11">The sequence shown here is derived from an EMBL/GenBank/DDBJ whole genome shotgun (WGS) entry which is preliminary data.</text>
</comment>
<evidence type="ECO:0000256" key="6">
    <source>
        <dbReference type="ARBA" id="ARBA00022801"/>
    </source>
</evidence>
<dbReference type="InterPro" id="IPR023346">
    <property type="entry name" value="Lysozyme-like_dom_sf"/>
</dbReference>
<feature type="compositionally biased region" description="Low complexity" evidence="9">
    <location>
        <begin position="152"/>
        <end position="171"/>
    </location>
</feature>
<dbReference type="InterPro" id="IPR038765">
    <property type="entry name" value="Papain-like_cys_pep_sf"/>
</dbReference>
<evidence type="ECO:0000256" key="4">
    <source>
        <dbReference type="ARBA" id="ARBA00022670"/>
    </source>
</evidence>
<sequence length="558" mass="58279">MPRYSAEQIYGFARRAGFSPDEAATMTAIALAESGGNSKAHNPVGEDSRGLWQINGKAHPSFLTKYNLYDPIDNAKAAFEISHRGEDISPWTTTHGGLSSPYVRFKEDAQAAAIAYGDGPGRGVFTGTRGYGDHKPAHDGDDPAGVPVHDVAGSPSSSTPAALATPQAAPGGSNPALDTFLNVAKAQIGDRYVFGAEVKLSDPNPNVFDCSEFTQWAAFQAGAKIPDGATAQYLHFKEKGLLIDPAQAKNTPGALLFSFDREPRPGDGRTPGAHVAISLGNGKVVEAANPRAGVRESNAGNRFEFAAIIPGISDGTATPIANPVMQPLSTLVPQSTLPTTVPFQPAPPPPQLGGPDSDRDGLSDALERRYGMDPLRADTDGDNLTDAQELITYGTDARKADSDGDSLNDAFELAQGLDPRSPDSDNDGHMDGSLTPISQTDTDADGLDDNLERVLGLNAQVADSDSDGFSDALEYHSGSNALDPNDNPLLHQPGALGQQQQNPLGQNPLGQNPLGQNPLGQPVNSLGQPAGTFGQQPGVSSALDQLPGGQLTDVTDLQ</sequence>
<keyword evidence="4" id="KW-0645">Protease</keyword>
<dbReference type="InterPro" id="IPR051794">
    <property type="entry name" value="PG_Endopeptidase_C40"/>
</dbReference>
<evidence type="ECO:0000256" key="5">
    <source>
        <dbReference type="ARBA" id="ARBA00022729"/>
    </source>
</evidence>
<dbReference type="InterPro" id="IPR059100">
    <property type="entry name" value="TSP3_bac"/>
</dbReference>
<feature type="compositionally biased region" description="Basic and acidic residues" evidence="9">
    <location>
        <begin position="420"/>
        <end position="430"/>
    </location>
</feature>